<evidence type="ECO:0000259" key="8">
    <source>
        <dbReference type="SMART" id="SM00435"/>
    </source>
</evidence>
<dbReference type="GO" id="GO:0003677">
    <property type="term" value="F:DNA binding"/>
    <property type="evidence" value="ECO:0007669"/>
    <property type="project" value="UniProtKB-KW"/>
</dbReference>
<evidence type="ECO:0000256" key="3">
    <source>
        <dbReference type="ARBA" id="ARBA00012891"/>
    </source>
</evidence>
<dbReference type="EMBL" id="LAZR01008377">
    <property type="protein sequence ID" value="KKM79151.1"/>
    <property type="molecule type" value="Genomic_DNA"/>
</dbReference>
<comment type="similarity">
    <text evidence="2">Belongs to the type IB topoisomerase family.</text>
</comment>
<dbReference type="InterPro" id="IPR013500">
    <property type="entry name" value="TopoI_cat_euk"/>
</dbReference>
<protein>
    <recommendedName>
        <fullName evidence="3">DNA topoisomerase</fullName>
        <ecNumber evidence="3">5.6.2.1</ecNumber>
    </recommendedName>
</protein>
<dbReference type="EC" id="5.6.2.1" evidence="3"/>
<feature type="non-terminal residue" evidence="9">
    <location>
        <position position="958"/>
    </location>
</feature>
<evidence type="ECO:0000256" key="2">
    <source>
        <dbReference type="ARBA" id="ARBA00006645"/>
    </source>
</evidence>
<dbReference type="SMART" id="SM00435">
    <property type="entry name" value="TOPEUc"/>
    <property type="match status" value="1"/>
</dbReference>
<feature type="domain" description="DNA topoisomerase I eukaryotic-type" evidence="8">
    <location>
        <begin position="8"/>
        <end position="317"/>
    </location>
</feature>
<organism evidence="9">
    <name type="scientific">marine sediment metagenome</name>
    <dbReference type="NCBI Taxonomy" id="412755"/>
    <lineage>
        <taxon>unclassified sequences</taxon>
        <taxon>metagenomes</taxon>
        <taxon>ecological metagenomes</taxon>
    </lineage>
</organism>
<dbReference type="PROSITE" id="PS52038">
    <property type="entry name" value="TOPO_IB_2"/>
    <property type="match status" value="1"/>
</dbReference>
<dbReference type="Gene3D" id="3.90.15.10">
    <property type="entry name" value="Topoisomerase I, Chain A, domain 3"/>
    <property type="match status" value="1"/>
</dbReference>
<keyword evidence="4" id="KW-0799">Topoisomerase</keyword>
<evidence type="ECO:0000256" key="4">
    <source>
        <dbReference type="ARBA" id="ARBA00023029"/>
    </source>
</evidence>
<dbReference type="GO" id="GO:0006265">
    <property type="term" value="P:DNA topological change"/>
    <property type="evidence" value="ECO:0007669"/>
    <property type="project" value="InterPro"/>
</dbReference>
<reference evidence="9" key="1">
    <citation type="journal article" date="2015" name="Nature">
        <title>Complex archaea that bridge the gap between prokaryotes and eukaryotes.</title>
        <authorList>
            <person name="Spang A."/>
            <person name="Saw J.H."/>
            <person name="Jorgensen S.L."/>
            <person name="Zaremba-Niedzwiedzka K."/>
            <person name="Martijn J."/>
            <person name="Lind A.E."/>
            <person name="van Eijk R."/>
            <person name="Schleper C."/>
            <person name="Guy L."/>
            <person name="Ettema T.J."/>
        </authorList>
    </citation>
    <scope>NUCLEOTIDE SEQUENCE</scope>
</reference>
<evidence type="ECO:0000256" key="5">
    <source>
        <dbReference type="ARBA" id="ARBA00023125"/>
    </source>
</evidence>
<proteinExistence type="inferred from homology"/>
<dbReference type="InterPro" id="IPR001631">
    <property type="entry name" value="TopoI"/>
</dbReference>
<accession>A0A0F9KWH7</accession>
<keyword evidence="6" id="KW-0413">Isomerase</keyword>
<dbReference type="PRINTS" id="PR00416">
    <property type="entry name" value="EUTPISMRASEI"/>
</dbReference>
<comment type="caution">
    <text evidence="9">The sequence shown here is derived from an EMBL/GenBank/DDBJ whole genome shotgun (WGS) entry which is preliminary data.</text>
</comment>
<feature type="coiled-coil region" evidence="7">
    <location>
        <begin position="51"/>
        <end position="78"/>
    </location>
</feature>
<name>A0A0F9KWH7_9ZZZZ</name>
<evidence type="ECO:0000313" key="9">
    <source>
        <dbReference type="EMBL" id="KKM79151.1"/>
    </source>
</evidence>
<dbReference type="Pfam" id="PF01028">
    <property type="entry name" value="Topoisom_I"/>
    <property type="match status" value="1"/>
</dbReference>
<dbReference type="AlphaFoldDB" id="A0A0F9KWH7"/>
<gene>
    <name evidence="9" type="ORF">LCGC14_1352780</name>
</gene>
<sequence length="958" mass="109345">MCLIMNKKLSKRLVFSKRAKVTSDKPAYTKKEKTDTGHVWHYSPEHVEKRWKEKKEKMKKLEKDLAKFRKEYEKDLTSDDEKTRAIAAVIGIIDDTSMRIGNEKSAKEEGTFGATTLKVKHIKVSGGKIKFDFPGKGAIEQHVELKNAKVIKVIKDLMKGKKANDFIFEIDGKKIWDRTVNRYLEPHGISAKDLRGFHSNRIMKEILKKKDWKDALEEVAEIVGHEPSTLKNQYLDPELVEKYEGKKKKAYISIRAEEELPKLPIDTTVESLEEEGPIIMTDPSAFQHLVKQVDIYKNIQNFGKRLYIKDPSIMAAWRIIAPFLPDEATLTSAYRDEHYQGEIILQFWKSWGLKKDGSSGWLGFDKELREWKGFYYTNFNDDLGISGRSVYMLYHNAKVVKNPWTRGQRWVLDTMVDKINNETPPNLDKPDVAKIGKSAHQKDIAFDIGGPGVSRPEIEKRVLDVVRLFPQAIQLSLVKYELANNIVHVKMSRSVLAPSAQEYATKLNEYLSEDEKLVKMQVCIPQLSKHAKLTVEDAEWLEGVVSKRISLRAPSRTGLDTGSQIEKGVKTNPLILDAWQTLKPFLPPGARMTSGSRTPEDQKRVLDNFWYKATGQRVSRHLWDDADTWNRISVLLKQRYGLMVGPPQTERRYTHLKGNSFDISGADLNDIAYAVKKVSRDKGFPVQLHPVVELENNAVHVNIISAQVSNEQGYISKRAEEEEGRQQIQKIYEDLVNSGAPEEVRTEFEMAFGVREASFGRLPERASHASGTLVNLLLEQDDVLLNPMLATINKALSKAWGLALRMVKDNYDLPRLIRYTGEGNQRAAMKFKGANLAGNTDVKVVSQSGLPRSRALRIEYIMKLREVGLLTDDKSTLEMLEFGQADKIFKDNLLHETTAYNENDEIKKNPEIDPEVTKGWIHPLEQKEAHVIIHSRLIFGEVFDKLRPNQQKAINVHA</sequence>
<evidence type="ECO:0000256" key="7">
    <source>
        <dbReference type="SAM" id="Coils"/>
    </source>
</evidence>
<dbReference type="InterPro" id="IPR011010">
    <property type="entry name" value="DNA_brk_join_enz"/>
</dbReference>
<dbReference type="InterPro" id="IPR013499">
    <property type="entry name" value="TopoI_euk"/>
</dbReference>
<dbReference type="PANTHER" id="PTHR10290">
    <property type="entry name" value="DNA TOPOISOMERASE I"/>
    <property type="match status" value="1"/>
</dbReference>
<dbReference type="GO" id="GO:0003917">
    <property type="term" value="F:DNA topoisomerase type I (single strand cut, ATP-independent) activity"/>
    <property type="evidence" value="ECO:0007669"/>
    <property type="project" value="UniProtKB-EC"/>
</dbReference>
<evidence type="ECO:0000256" key="1">
    <source>
        <dbReference type="ARBA" id="ARBA00000213"/>
    </source>
</evidence>
<dbReference type="SUPFAM" id="SSF56349">
    <property type="entry name" value="DNA breaking-rejoining enzymes"/>
    <property type="match status" value="1"/>
</dbReference>
<dbReference type="InterPro" id="IPR014711">
    <property type="entry name" value="TopoI_cat_a-hlx-sub_euk"/>
</dbReference>
<evidence type="ECO:0000256" key="6">
    <source>
        <dbReference type="ARBA" id="ARBA00023235"/>
    </source>
</evidence>
<keyword evidence="5" id="KW-0238">DNA-binding</keyword>
<dbReference type="InterPro" id="IPR051062">
    <property type="entry name" value="Topoisomerase_IB"/>
</dbReference>
<dbReference type="PANTHER" id="PTHR10290:SF3">
    <property type="entry name" value="DNA TOPOISOMERASE 1"/>
    <property type="match status" value="1"/>
</dbReference>
<dbReference type="GO" id="GO:0005694">
    <property type="term" value="C:chromosome"/>
    <property type="evidence" value="ECO:0007669"/>
    <property type="project" value="InterPro"/>
</dbReference>
<comment type="catalytic activity">
    <reaction evidence="1">
        <text>ATP-independent breakage of single-stranded DNA, followed by passage and rejoining.</text>
        <dbReference type="EC" id="5.6.2.1"/>
    </reaction>
</comment>
<keyword evidence="7" id="KW-0175">Coiled coil</keyword>